<reference evidence="1 2" key="1">
    <citation type="journal article" date="2009" name="Mikrobiologiia">
        <title>[Phenanthren biodegradation and interaction of Pseudomonas putida BS3701 and Burkholderia sp.BS3702 in plant rhizosphere].</title>
        <authorList>
            <person name="Ovchinnikova A.A."/>
            <person name="Vetrova A.A."/>
            <person name="Filonov A.E."/>
            <person name="Boronin A.M."/>
        </authorList>
    </citation>
    <scope>NUCLEOTIDE SEQUENCE [LARGE SCALE GENOMIC DNA]</scope>
    <source>
        <strain evidence="1 2">BS3701</strain>
        <plasmid evidence="2">pbs1142</plasmid>
    </source>
</reference>
<name>A0A7D5W1Y6_PSEPU</name>
<geneLocation type="plasmid" evidence="2">
    <name>pbs1142</name>
</geneLocation>
<keyword evidence="1" id="KW-0614">Plasmid</keyword>
<evidence type="ECO:0000313" key="1">
    <source>
        <dbReference type="EMBL" id="QLJ17433.1"/>
    </source>
</evidence>
<dbReference type="Proteomes" id="UP000510934">
    <property type="component" value="Plasmid pBS1142"/>
</dbReference>
<organism evidence="1 2">
    <name type="scientific">Pseudomonas putida</name>
    <name type="common">Arthrobacter siderocapsulatus</name>
    <dbReference type="NCBI Taxonomy" id="303"/>
    <lineage>
        <taxon>Bacteria</taxon>
        <taxon>Pseudomonadati</taxon>
        <taxon>Pseudomonadota</taxon>
        <taxon>Gammaproteobacteria</taxon>
        <taxon>Pseudomonadales</taxon>
        <taxon>Pseudomonadaceae</taxon>
        <taxon>Pseudomonas</taxon>
    </lineage>
</organism>
<gene>
    <name evidence="1" type="ORF">H0H12_29550</name>
</gene>
<protein>
    <submittedName>
        <fullName evidence="1">Uncharacterized protein</fullName>
    </submittedName>
</protein>
<dbReference type="RefSeq" id="WP_180690219.1">
    <property type="nucleotide sequence ID" value="NZ_CP059054.1"/>
</dbReference>
<accession>A0A7D5W1Y6</accession>
<evidence type="ECO:0000313" key="2">
    <source>
        <dbReference type="Proteomes" id="UP000510934"/>
    </source>
</evidence>
<proteinExistence type="predicted"/>
<dbReference type="AlphaFoldDB" id="A0A7D5W1Y6"/>
<dbReference type="EMBL" id="CP059054">
    <property type="protein sequence ID" value="QLJ17433.1"/>
    <property type="molecule type" value="Genomic_DNA"/>
</dbReference>
<sequence length="86" mass="9285">MALTIRDISDSDTANFKELTGKTTASGALVMAAQMGVTNTALLRAAERKIIELEQALQVRQQALVGLKQHCARLIELAGQTDLFVD</sequence>